<dbReference type="EMBL" id="JANBPK010001481">
    <property type="protein sequence ID" value="KAJ2922626.1"/>
    <property type="molecule type" value="Genomic_DNA"/>
</dbReference>
<gene>
    <name evidence="1" type="ORF">H1R20_g14452</name>
</gene>
<dbReference type="AlphaFoldDB" id="A0A9W8M9V3"/>
<dbReference type="OrthoDB" id="27483at2759"/>
<dbReference type="PANTHER" id="PTHR33099">
    <property type="entry name" value="FE2OG DIOXYGENASE DOMAIN-CONTAINING PROTEIN"/>
    <property type="match status" value="1"/>
</dbReference>
<evidence type="ECO:0000313" key="2">
    <source>
        <dbReference type="Proteomes" id="UP001140091"/>
    </source>
</evidence>
<reference evidence="1" key="1">
    <citation type="submission" date="2022-06" db="EMBL/GenBank/DDBJ databases">
        <title>Genome Sequence of Candolleomyces eurysporus.</title>
        <authorList>
            <person name="Buettner E."/>
        </authorList>
    </citation>
    <scope>NUCLEOTIDE SEQUENCE</scope>
    <source>
        <strain evidence="1">VTCC 930004</strain>
    </source>
</reference>
<accession>A0A9W8M9V3</accession>
<sequence>MKPTMSTMEYDCEDDRDEFFDALSIPESDADSSLLDGENLKEDFGEALRTDATFTVAGVGPLQFPLSEGDAKLIASVASPTVRAAEDQTANNVWEVGALDLIVESAAWQGYLNNTVLSSVSDGLGFYNFTNSKARIELSKLMLIGPGSSSDSLIHRTQESVKFLRIRCLTRLQLSKSRAAHAFGKLAVFLRSGFEGGQIRLSRTGKNNAVKIDVSSASKTSTTSIAWYNDDVVSRIMPVTSGYQLVLVYCLVHTGSPFTKPTLRYATDRSTFLGRVLRGWREKDYQHLPSVPLLVLPLSKAYKPQSLKDGADTLEDLDAETVASLLSVAQNHGFSVCLANVIPSTLKTGQQGYTVFNFVRIKDASGPDRTIYLKEFDIPHDVLIYNEVNGETYADWSVWTGLVIFQDHDELDIAILHQGAERTLKSLTTREPIRPTAANRQLARAAFESLGKISDDGPVSWKDVKLWNDVLQYAHGLPLPLVLSACRMAFPTFVGMIGNRVANKFSCKSVYDLIIRVPNLADRLKLIEATVPLLPNDDAGLSWANGVVDVVLSSYCDAKVEDIPILLDLAAQHGLALIHEKSAFFFVLFTSRF</sequence>
<feature type="non-terminal residue" evidence="1">
    <location>
        <position position="593"/>
    </location>
</feature>
<keyword evidence="2" id="KW-1185">Reference proteome</keyword>
<name>A0A9W8M9V3_9AGAR</name>
<dbReference type="PANTHER" id="PTHR33099:SF7">
    <property type="entry name" value="MYND-TYPE DOMAIN-CONTAINING PROTEIN"/>
    <property type="match status" value="1"/>
</dbReference>
<protein>
    <submittedName>
        <fullName evidence="1">Uncharacterized protein</fullName>
    </submittedName>
</protein>
<dbReference type="Proteomes" id="UP001140091">
    <property type="component" value="Unassembled WGS sequence"/>
</dbReference>
<proteinExistence type="predicted"/>
<organism evidence="1 2">
    <name type="scientific">Candolleomyces eurysporus</name>
    <dbReference type="NCBI Taxonomy" id="2828524"/>
    <lineage>
        <taxon>Eukaryota</taxon>
        <taxon>Fungi</taxon>
        <taxon>Dikarya</taxon>
        <taxon>Basidiomycota</taxon>
        <taxon>Agaricomycotina</taxon>
        <taxon>Agaricomycetes</taxon>
        <taxon>Agaricomycetidae</taxon>
        <taxon>Agaricales</taxon>
        <taxon>Agaricineae</taxon>
        <taxon>Psathyrellaceae</taxon>
        <taxon>Candolleomyces</taxon>
    </lineage>
</organism>
<evidence type="ECO:0000313" key="1">
    <source>
        <dbReference type="EMBL" id="KAJ2922626.1"/>
    </source>
</evidence>
<comment type="caution">
    <text evidence="1">The sequence shown here is derived from an EMBL/GenBank/DDBJ whole genome shotgun (WGS) entry which is preliminary data.</text>
</comment>